<reference evidence="1 2" key="2">
    <citation type="journal article" date="2016" name="Environ. Microbiol.">
        <title>The revisited genome of Pseudomonas putida KT2440 enlightens its value as a robust metabolic chassis.</title>
        <authorList>
            <person name="Belda E."/>
            <person name="van Heck R.G."/>
            <person name="Lopez-Sanchez M.J."/>
            <person name="Cruveiller S."/>
            <person name="Barbe V."/>
            <person name="Fraser C."/>
            <person name="Klenk H.P."/>
            <person name="Petersen J."/>
            <person name="Morgat A."/>
            <person name="Nikel P.I."/>
            <person name="Vallenet D."/>
            <person name="Rouy Z."/>
            <person name="Sekowska A."/>
            <person name="Martins Dos Santos V.A."/>
            <person name="de Lorenzo V."/>
            <person name="Danchin A."/>
            <person name="Medigue C."/>
        </authorList>
    </citation>
    <scope>NUCLEOTIDE SEQUENCE [LARGE SCALE GENOMIC DNA]</scope>
    <source>
        <strain evidence="2">ATCC 47054 / DSM 6125 / CFBP 8728 / NCIMB 11950 / KT2440</strain>
    </source>
</reference>
<organism evidence="1 2">
    <name type="scientific">Pseudomonas putida (strain ATCC 47054 / DSM 6125 / CFBP 8728 / NCIMB 11950 / KT2440)</name>
    <dbReference type="NCBI Taxonomy" id="160488"/>
    <lineage>
        <taxon>Bacteria</taxon>
        <taxon>Pseudomonadati</taxon>
        <taxon>Pseudomonadota</taxon>
        <taxon>Gammaproteobacteria</taxon>
        <taxon>Pseudomonadales</taxon>
        <taxon>Pseudomonadaceae</taxon>
        <taxon>Pseudomonas</taxon>
    </lineage>
</organism>
<accession>A0A140FWH1</accession>
<keyword evidence="2" id="KW-1185">Reference proteome</keyword>
<dbReference type="BioCyc" id="PPUT160488:G1G01-3934-MONOMER"/>
<dbReference type="EMBL" id="AE015451">
    <property type="protein sequence ID" value="AMM02954.1"/>
    <property type="molecule type" value="Genomic_DNA"/>
</dbReference>
<proteinExistence type="predicted"/>
<gene>
    <name evidence="1" type="ordered locus">PP_5619</name>
</gene>
<sequence>MNHLFSGQTLCSDSPQDIFWLDTLYKAANLEPTFSLKPLEGFVGRAEASEILRHLPTTKHHRALSDATALMEACAALISC</sequence>
<name>A0A140FWH1_PSEPK</name>
<reference evidence="1 2" key="1">
    <citation type="journal article" date="2002" name="Environ. Microbiol.">
        <title>Complete genome sequence and comparative analysis of the metabolically versatile Pseudomonas putida KT2440.</title>
        <authorList>
            <person name="Nelson K.E."/>
            <person name="Weinel C."/>
            <person name="Paulsen I.T."/>
            <person name="Dodson R.J."/>
            <person name="Hilbert H."/>
            <person name="Martins dos Santos V.A."/>
            <person name="Fouts D.E."/>
            <person name="Gill S.R."/>
            <person name="Pop M."/>
            <person name="Holmes M."/>
            <person name="Brinkac L."/>
            <person name="Beanan M."/>
            <person name="DeBoy R.T."/>
            <person name="Daugherty S."/>
            <person name="Kolonay J."/>
            <person name="Madupu R."/>
            <person name="Nelson W."/>
            <person name="White O."/>
            <person name="Peterson J."/>
            <person name="Khouri H."/>
            <person name="Hance I."/>
            <person name="Chris Lee P."/>
            <person name="Holtzapple E."/>
            <person name="Scanlan D."/>
            <person name="Tran K."/>
            <person name="Moazzez A."/>
            <person name="Utterback T."/>
            <person name="Rizzo M."/>
            <person name="Lee K."/>
            <person name="Kosack D."/>
            <person name="Moestl D."/>
            <person name="Wedler H."/>
            <person name="Lauber J."/>
            <person name="Stjepandic D."/>
            <person name="Hoheisel J."/>
            <person name="Straetz M."/>
            <person name="Heim S."/>
            <person name="Kiewitz C."/>
            <person name="Eisen J.A."/>
            <person name="Timmis K.N."/>
            <person name="Dusterhoft A."/>
            <person name="Tummler B."/>
            <person name="Fraser C.M."/>
        </authorList>
    </citation>
    <scope>NUCLEOTIDE SEQUENCE [LARGE SCALE GENOMIC DNA]</scope>
    <source>
        <strain evidence="2">ATCC 47054 / DSM 6125 / CFBP 8728 / NCIMB 11950 / KT2440</strain>
    </source>
</reference>
<dbReference type="Proteomes" id="UP000000556">
    <property type="component" value="Chromosome"/>
</dbReference>
<dbReference type="OrthoDB" id="5705783at2"/>
<evidence type="ECO:0008006" key="3">
    <source>
        <dbReference type="Google" id="ProtNLM"/>
    </source>
</evidence>
<evidence type="ECO:0000313" key="1">
    <source>
        <dbReference type="EMBL" id="AMM02954.1"/>
    </source>
</evidence>
<evidence type="ECO:0000313" key="2">
    <source>
        <dbReference type="Proteomes" id="UP000000556"/>
    </source>
</evidence>
<protein>
    <recommendedName>
        <fullName evidence="3">Exonuclease domain-containing protein</fullName>
    </recommendedName>
</protein>
<dbReference type="KEGG" id="ppu:PP_5619"/>
<dbReference type="RefSeq" id="WP_049586524.1">
    <property type="nucleotide sequence ID" value="NC_002947.4"/>
</dbReference>
<dbReference type="AlphaFoldDB" id="A0A140FWH1"/>